<organism evidence="2 3">
    <name type="scientific">Candidatus Nanosynbacter lyticus</name>
    <dbReference type="NCBI Taxonomy" id="2093824"/>
    <lineage>
        <taxon>Bacteria</taxon>
        <taxon>Candidatus Saccharimonadota</taxon>
        <taxon>Candidatus Saccharimonadia</taxon>
        <taxon>Candidatus Nanosynbacterales</taxon>
        <taxon>Candidatus Nanosynbacteraceae</taxon>
        <taxon>Candidatus Nanosynbacter</taxon>
    </lineage>
</organism>
<dbReference type="Proteomes" id="UP000030902">
    <property type="component" value="Chromosome"/>
</dbReference>
<name>A0A6S4GSC5_9BACT</name>
<evidence type="ECO:0000313" key="2">
    <source>
        <dbReference type="EMBL" id="AJA06830.1"/>
    </source>
</evidence>
<feature type="compositionally biased region" description="Polar residues" evidence="1">
    <location>
        <begin position="16"/>
        <end position="26"/>
    </location>
</feature>
<dbReference type="AlphaFoldDB" id="A0A6S4GSC5"/>
<evidence type="ECO:0000256" key="1">
    <source>
        <dbReference type="SAM" id="MobiDB-lite"/>
    </source>
</evidence>
<feature type="region of interest" description="Disordered" evidence="1">
    <location>
        <begin position="1"/>
        <end position="48"/>
    </location>
</feature>
<accession>A0A6S4GSC5</accession>
<reference evidence="2 3" key="1">
    <citation type="journal article" date="2015" name="Proc. Natl. Acad. Sci. U.S.A.">
        <title>Cultivation of a human-associated TM7 phylotype reveals a reduced genome and epibiotic parasitic lifestyle.</title>
        <authorList>
            <person name="He X."/>
            <person name="McLean J.S."/>
            <person name="Edlund A."/>
            <person name="Yooseph S."/>
            <person name="Hall A.P."/>
            <person name="Liu S.Y."/>
            <person name="Dorrestein P.C."/>
            <person name="Esquenazi E."/>
            <person name="Hunter R.C."/>
            <person name="Cheng G."/>
            <person name="Nelson K.E."/>
            <person name="Lux R."/>
            <person name="Shi W."/>
        </authorList>
    </citation>
    <scope>NUCLEOTIDE SEQUENCE [LARGE SCALE GENOMIC DNA]</scope>
    <source>
        <strain evidence="2 3">TM7x</strain>
    </source>
</reference>
<dbReference type="KEGG" id="sox:TM7x_02125"/>
<protein>
    <submittedName>
        <fullName evidence="2">Uncharacterized protein</fullName>
    </submittedName>
</protein>
<dbReference type="EMBL" id="CP007496">
    <property type="protein sequence ID" value="AJA06830.1"/>
    <property type="molecule type" value="Genomic_DNA"/>
</dbReference>
<gene>
    <name evidence="2" type="ORF">TM7x_02125</name>
</gene>
<keyword evidence="3" id="KW-1185">Reference proteome</keyword>
<feature type="compositionally biased region" description="Basic and acidic residues" evidence="1">
    <location>
        <begin position="1"/>
        <end position="12"/>
    </location>
</feature>
<dbReference type="RefSeq" id="WP_039327465.1">
    <property type="nucleotide sequence ID" value="NZ_CP007496.1"/>
</dbReference>
<evidence type="ECO:0000313" key="3">
    <source>
        <dbReference type="Proteomes" id="UP000030902"/>
    </source>
</evidence>
<sequence length="74" mass="8151">MSGYQDGERWIDPDGTSHTVNSTNDPNVPGGYYYNQHGPTGDGSIGHATEVYNADGTLADIPQNRDWRDVPRQD</sequence>
<proteinExistence type="predicted"/>